<evidence type="ECO:0000259" key="2">
    <source>
        <dbReference type="Pfam" id="PF01205"/>
    </source>
</evidence>
<gene>
    <name evidence="4" type="ORF">GCM10011401_20230</name>
</gene>
<organism evidence="4 5">
    <name type="scientific">Nesterenkonia cremea</name>
    <dbReference type="NCBI Taxonomy" id="1882340"/>
    <lineage>
        <taxon>Bacteria</taxon>
        <taxon>Bacillati</taxon>
        <taxon>Actinomycetota</taxon>
        <taxon>Actinomycetes</taxon>
        <taxon>Micrococcales</taxon>
        <taxon>Micrococcaceae</taxon>
        <taxon>Nesterenkonia</taxon>
    </lineage>
</organism>
<evidence type="ECO:0000259" key="3">
    <source>
        <dbReference type="Pfam" id="PF09186"/>
    </source>
</evidence>
<dbReference type="SUPFAM" id="SSF54211">
    <property type="entry name" value="Ribosomal protein S5 domain 2-like"/>
    <property type="match status" value="1"/>
</dbReference>
<dbReference type="EMBL" id="BMIS01000009">
    <property type="protein sequence ID" value="GGE73117.1"/>
    <property type="molecule type" value="Genomic_DNA"/>
</dbReference>
<dbReference type="PANTHER" id="PTHR16301">
    <property type="entry name" value="IMPACT-RELATED"/>
    <property type="match status" value="1"/>
</dbReference>
<evidence type="ECO:0000256" key="1">
    <source>
        <dbReference type="ARBA" id="ARBA00007665"/>
    </source>
</evidence>
<sequence>MAEQYTTLAAPTEAELEIKKSRFICALAPARTEEEAREFIAQQISAHPKARHHCTAFVLGPDASVQRSNDDGEPSGTAGRPMLDVLLQEEITDAVAVVIRYFGGVLLGASGLIRAYGNAVSEGIRSAQLAHYALRQEITVVLGYQHGPSFEAECHSAGWFVVDTSYGERVTLTFAVPPEETDQAMDRLADLTSGAAEPALGETRWVLR</sequence>
<dbReference type="PROSITE" id="PS00910">
    <property type="entry name" value="UPF0029"/>
    <property type="match status" value="1"/>
</dbReference>
<dbReference type="AlphaFoldDB" id="A0A917ES91"/>
<dbReference type="Gene3D" id="3.30.230.30">
    <property type="entry name" value="Impact, N-terminal domain"/>
    <property type="match status" value="1"/>
</dbReference>
<dbReference type="NCBIfam" id="TIGR00257">
    <property type="entry name" value="IMPACT_YIGZ"/>
    <property type="match status" value="1"/>
</dbReference>
<dbReference type="Pfam" id="PF09186">
    <property type="entry name" value="DUF1949"/>
    <property type="match status" value="1"/>
</dbReference>
<dbReference type="InterPro" id="IPR020569">
    <property type="entry name" value="UPF0029_Impact_CS"/>
</dbReference>
<dbReference type="InterPro" id="IPR023582">
    <property type="entry name" value="Impact"/>
</dbReference>
<dbReference type="InterPro" id="IPR036956">
    <property type="entry name" value="Impact_N_sf"/>
</dbReference>
<dbReference type="InterPro" id="IPR015796">
    <property type="entry name" value="Impact_YigZ-like"/>
</dbReference>
<keyword evidence="5" id="KW-1185">Reference proteome</keyword>
<reference evidence="4" key="1">
    <citation type="journal article" date="2014" name="Int. J. Syst. Evol. Microbiol.">
        <title>Complete genome sequence of Corynebacterium casei LMG S-19264T (=DSM 44701T), isolated from a smear-ripened cheese.</title>
        <authorList>
            <consortium name="US DOE Joint Genome Institute (JGI-PGF)"/>
            <person name="Walter F."/>
            <person name="Albersmeier A."/>
            <person name="Kalinowski J."/>
            <person name="Ruckert C."/>
        </authorList>
    </citation>
    <scope>NUCLEOTIDE SEQUENCE</scope>
    <source>
        <strain evidence="4">CGMCC 1.15388</strain>
    </source>
</reference>
<reference evidence="4" key="2">
    <citation type="submission" date="2020-09" db="EMBL/GenBank/DDBJ databases">
        <authorList>
            <person name="Sun Q."/>
            <person name="Zhou Y."/>
        </authorList>
    </citation>
    <scope>NUCLEOTIDE SEQUENCE</scope>
    <source>
        <strain evidence="4">CGMCC 1.15388</strain>
    </source>
</reference>
<dbReference type="RefSeq" id="WP_188685341.1">
    <property type="nucleotide sequence ID" value="NZ_BMIS01000009.1"/>
</dbReference>
<dbReference type="Proteomes" id="UP000633136">
    <property type="component" value="Unassembled WGS sequence"/>
</dbReference>
<feature type="domain" description="Impact N-terminal" evidence="2">
    <location>
        <begin position="19"/>
        <end position="122"/>
    </location>
</feature>
<name>A0A917ES91_9MICC</name>
<comment type="similarity">
    <text evidence="1">Belongs to the IMPACT family.</text>
</comment>
<feature type="domain" description="UPF0029" evidence="3">
    <location>
        <begin position="142"/>
        <end position="194"/>
    </location>
</feature>
<dbReference type="Gene3D" id="3.30.70.240">
    <property type="match status" value="1"/>
</dbReference>
<comment type="caution">
    <text evidence="4">The sequence shown here is derived from an EMBL/GenBank/DDBJ whole genome shotgun (WGS) entry which is preliminary data.</text>
</comment>
<dbReference type="InterPro" id="IPR020568">
    <property type="entry name" value="Ribosomal_Su5_D2-typ_SF"/>
</dbReference>
<evidence type="ECO:0000313" key="4">
    <source>
        <dbReference type="EMBL" id="GGE73117.1"/>
    </source>
</evidence>
<evidence type="ECO:0000313" key="5">
    <source>
        <dbReference type="Proteomes" id="UP000633136"/>
    </source>
</evidence>
<proteinExistence type="inferred from homology"/>
<dbReference type="GO" id="GO:0006446">
    <property type="term" value="P:regulation of translational initiation"/>
    <property type="evidence" value="ECO:0007669"/>
    <property type="project" value="TreeGrafter"/>
</dbReference>
<dbReference type="Pfam" id="PF01205">
    <property type="entry name" value="Impact_N"/>
    <property type="match status" value="1"/>
</dbReference>
<dbReference type="InterPro" id="IPR035647">
    <property type="entry name" value="EFG_III/V"/>
</dbReference>
<dbReference type="PANTHER" id="PTHR16301:SF20">
    <property type="entry name" value="IMPACT FAMILY MEMBER YIGZ"/>
    <property type="match status" value="1"/>
</dbReference>
<dbReference type="SUPFAM" id="SSF54980">
    <property type="entry name" value="EF-G C-terminal domain-like"/>
    <property type="match status" value="1"/>
</dbReference>
<dbReference type="InterPro" id="IPR015269">
    <property type="entry name" value="UPF0029_Impact_C"/>
</dbReference>
<dbReference type="GO" id="GO:0005737">
    <property type="term" value="C:cytoplasm"/>
    <property type="evidence" value="ECO:0007669"/>
    <property type="project" value="TreeGrafter"/>
</dbReference>
<accession>A0A917ES91</accession>
<protein>
    <submittedName>
        <fullName evidence="4">YigZ family protein</fullName>
    </submittedName>
</protein>
<dbReference type="InterPro" id="IPR001498">
    <property type="entry name" value="Impact_N"/>
</dbReference>